<dbReference type="HOGENOM" id="CLU_1787931_0_0_1"/>
<feature type="domain" description="UBC core" evidence="3">
    <location>
        <begin position="1"/>
        <end position="127"/>
    </location>
</feature>
<proteinExistence type="predicted"/>
<organism evidence="5">
    <name type="scientific">Schizophyllum commune (strain H4-8 / FGSC 9210)</name>
    <name type="common">Split gill fungus</name>
    <dbReference type="NCBI Taxonomy" id="578458"/>
    <lineage>
        <taxon>Eukaryota</taxon>
        <taxon>Fungi</taxon>
        <taxon>Dikarya</taxon>
        <taxon>Basidiomycota</taxon>
        <taxon>Agaricomycotina</taxon>
        <taxon>Agaricomycetes</taxon>
        <taxon>Agaricomycetidae</taxon>
        <taxon>Agaricales</taxon>
        <taxon>Schizophyllaceae</taxon>
        <taxon>Schizophyllum</taxon>
    </lineage>
</organism>
<protein>
    <recommendedName>
        <fullName evidence="3">UBC core domain-containing protein</fullName>
    </recommendedName>
</protein>
<dbReference type="Pfam" id="PF00179">
    <property type="entry name" value="UQ_con"/>
    <property type="match status" value="1"/>
</dbReference>
<evidence type="ECO:0000259" key="3">
    <source>
        <dbReference type="PROSITE" id="PS50127"/>
    </source>
</evidence>
<accession>D8PMP2</accession>
<gene>
    <name evidence="4" type="ORF">SCHCODRAFT_49607</name>
</gene>
<evidence type="ECO:0000256" key="2">
    <source>
        <dbReference type="ARBA" id="ARBA00022786"/>
    </source>
</evidence>
<evidence type="ECO:0000313" key="5">
    <source>
        <dbReference type="Proteomes" id="UP000007431"/>
    </source>
</evidence>
<dbReference type="Proteomes" id="UP000007431">
    <property type="component" value="Unassembled WGS sequence"/>
</dbReference>
<keyword evidence="2" id="KW-0833">Ubl conjugation pathway</keyword>
<sequence length="145" mass="16301">MIAGPDGTPYAGGLYEFDIFLPLEYPRAPPLVHLRTTGGGKVRFNPNLYESGKVVKPPCLRNFCRAEEQWQPYKSTLLQVFISIQSMILIDVPYFNECVQCWLARRLSHNLLDQEWVPPTLAISGASCIIATSTSRTRAWRLSAG</sequence>
<dbReference type="Gene3D" id="3.10.110.10">
    <property type="entry name" value="Ubiquitin Conjugating Enzyme"/>
    <property type="match status" value="1"/>
</dbReference>
<dbReference type="STRING" id="578458.D8PMP2"/>
<dbReference type="SUPFAM" id="SSF54495">
    <property type="entry name" value="UBC-like"/>
    <property type="match status" value="1"/>
</dbReference>
<dbReference type="PANTHER" id="PTHR46116">
    <property type="entry name" value="(E3-INDEPENDENT) E2 UBIQUITIN-CONJUGATING ENZYME"/>
    <property type="match status" value="1"/>
</dbReference>
<reference evidence="4 5" key="1">
    <citation type="journal article" date="2010" name="Nat. Biotechnol.">
        <title>Genome sequence of the model mushroom Schizophyllum commune.</title>
        <authorList>
            <person name="Ohm R.A."/>
            <person name="de Jong J.F."/>
            <person name="Lugones L.G."/>
            <person name="Aerts A."/>
            <person name="Kothe E."/>
            <person name="Stajich J.E."/>
            <person name="de Vries R.P."/>
            <person name="Record E."/>
            <person name="Levasseur A."/>
            <person name="Baker S.E."/>
            <person name="Bartholomew K.A."/>
            <person name="Coutinho P.M."/>
            <person name="Erdmann S."/>
            <person name="Fowler T.J."/>
            <person name="Gathman A.C."/>
            <person name="Lombard V."/>
            <person name="Henrissat B."/>
            <person name="Knabe N."/>
            <person name="Kuees U."/>
            <person name="Lilly W.W."/>
            <person name="Lindquist E."/>
            <person name="Lucas S."/>
            <person name="Magnuson J.K."/>
            <person name="Piumi F."/>
            <person name="Raudaskoski M."/>
            <person name="Salamov A."/>
            <person name="Schmutz J."/>
            <person name="Schwarze F.W.M.R."/>
            <person name="vanKuyk P.A."/>
            <person name="Horton J.S."/>
            <person name="Grigoriev I.V."/>
            <person name="Woesten H.A.B."/>
        </authorList>
    </citation>
    <scope>NUCLEOTIDE SEQUENCE [LARGE SCALE GENOMIC DNA]</scope>
    <source>
        <strain evidence="5">H4-8 / FGSC 9210</strain>
    </source>
</reference>
<dbReference type="InParanoid" id="D8PMP2"/>
<dbReference type="AlphaFoldDB" id="D8PMP2"/>
<dbReference type="PROSITE" id="PS50127">
    <property type="entry name" value="UBC_2"/>
    <property type="match status" value="1"/>
</dbReference>
<keyword evidence="1" id="KW-0808">Transferase</keyword>
<evidence type="ECO:0000256" key="1">
    <source>
        <dbReference type="ARBA" id="ARBA00022679"/>
    </source>
</evidence>
<dbReference type="VEuPathDB" id="FungiDB:SCHCODRAFT_01135989"/>
<dbReference type="GO" id="GO:0016740">
    <property type="term" value="F:transferase activity"/>
    <property type="evidence" value="ECO:0007669"/>
    <property type="project" value="UniProtKB-KW"/>
</dbReference>
<dbReference type="OMA" id="AMIFCDH"/>
<keyword evidence="5" id="KW-1185">Reference proteome</keyword>
<dbReference type="InterPro" id="IPR000608">
    <property type="entry name" value="UBC"/>
</dbReference>
<dbReference type="InterPro" id="IPR016135">
    <property type="entry name" value="UBQ-conjugating_enzyme/RWD"/>
</dbReference>
<dbReference type="EMBL" id="GL377302">
    <property type="protein sequence ID" value="EFJ02161.1"/>
    <property type="molecule type" value="Genomic_DNA"/>
</dbReference>
<dbReference type="eggNOG" id="KOG0895">
    <property type="taxonomic scope" value="Eukaryota"/>
</dbReference>
<evidence type="ECO:0000313" key="4">
    <source>
        <dbReference type="EMBL" id="EFJ02161.1"/>
    </source>
</evidence>
<name>D8PMP2_SCHCM</name>